<sequence>MVAKGWLFAEAMVGKSLERVVLTASKGQRKRKPNHGARRGNPPCHIEALIFASIR</sequence>
<protein>
    <submittedName>
        <fullName evidence="1">Uncharacterized protein</fullName>
    </submittedName>
</protein>
<proteinExistence type="predicted"/>
<evidence type="ECO:0000313" key="1">
    <source>
        <dbReference type="EMBL" id="ELP31223.1"/>
    </source>
</evidence>
<gene>
    <name evidence="1" type="ORF">RBSWK_04961</name>
</gene>
<organism evidence="1 2">
    <name type="scientific">Rhodopirellula baltica SWK14</name>
    <dbReference type="NCBI Taxonomy" id="993516"/>
    <lineage>
        <taxon>Bacteria</taxon>
        <taxon>Pseudomonadati</taxon>
        <taxon>Planctomycetota</taxon>
        <taxon>Planctomycetia</taxon>
        <taxon>Pirellulales</taxon>
        <taxon>Pirellulaceae</taxon>
        <taxon>Rhodopirellula</taxon>
    </lineage>
</organism>
<dbReference type="Proteomes" id="UP000010959">
    <property type="component" value="Unassembled WGS sequence"/>
</dbReference>
<comment type="caution">
    <text evidence="1">The sequence shown here is derived from an EMBL/GenBank/DDBJ whole genome shotgun (WGS) entry which is preliminary data.</text>
</comment>
<reference evidence="1 2" key="1">
    <citation type="journal article" date="2013" name="Mar. Genomics">
        <title>Expression of sulfatases in Rhodopirellula baltica and the diversity of sulfatases in the genus Rhodopirellula.</title>
        <authorList>
            <person name="Wegner C.E."/>
            <person name="Richter-Heitmann T."/>
            <person name="Klindworth A."/>
            <person name="Klockow C."/>
            <person name="Richter M."/>
            <person name="Achstetter T."/>
            <person name="Glockner F.O."/>
            <person name="Harder J."/>
        </authorList>
    </citation>
    <scope>NUCLEOTIDE SEQUENCE [LARGE SCALE GENOMIC DNA]</scope>
    <source>
        <strain evidence="1 2">SWK14</strain>
    </source>
</reference>
<evidence type="ECO:0000313" key="2">
    <source>
        <dbReference type="Proteomes" id="UP000010959"/>
    </source>
</evidence>
<dbReference type="PATRIC" id="fig|993516.3.peg.5302"/>
<accession>L7CB17</accession>
<dbReference type="EMBL" id="AMWG01000132">
    <property type="protein sequence ID" value="ELP31223.1"/>
    <property type="molecule type" value="Genomic_DNA"/>
</dbReference>
<dbReference type="AlphaFoldDB" id="L7CB17"/>
<name>L7CB17_RHOBT</name>